<proteinExistence type="predicted"/>
<protein>
    <submittedName>
        <fullName evidence="1">Uncharacterized protein</fullName>
    </submittedName>
</protein>
<evidence type="ECO:0000313" key="2">
    <source>
        <dbReference type="EMBL" id="CDM98622.1"/>
    </source>
</evidence>
<gene>
    <name evidence="1" type="ORF">ARTHRO_60095</name>
    <name evidence="2" type="ORF">ARTHRO_61223</name>
</gene>
<dbReference type="Proteomes" id="UP000032946">
    <property type="component" value="Chromosome"/>
</dbReference>
<sequence length="133" mass="15085">MKKLTNEQKVAQLSILLQHLEPKALNTLHKSFLDRFNQEIAVNPQKQYVKKMLDAIENGEVVANHESSAGDRLLISMAWQMFSASPSVQEFTHFDEFTRQALASYAVAALKKTKFFLEIAKTFITEDHGESGE</sequence>
<evidence type="ECO:0000313" key="1">
    <source>
        <dbReference type="EMBL" id="CDM97494.1"/>
    </source>
</evidence>
<reference evidence="1 3" key="1">
    <citation type="submission" date="2014-02" db="EMBL/GenBank/DDBJ databases">
        <authorList>
            <person name="Genoscope - CEA"/>
        </authorList>
    </citation>
    <scope>NUCLEOTIDE SEQUENCE [LARGE SCALE GENOMIC DNA]</scope>
    <source>
        <strain evidence="1 3">PCC 8005</strain>
    </source>
</reference>
<organism evidence="1 3">
    <name type="scientific">Limnospira indica PCC 8005</name>
    <dbReference type="NCBI Taxonomy" id="376219"/>
    <lineage>
        <taxon>Bacteria</taxon>
        <taxon>Bacillati</taxon>
        <taxon>Cyanobacteriota</taxon>
        <taxon>Cyanophyceae</taxon>
        <taxon>Oscillatoriophycideae</taxon>
        <taxon>Oscillatoriales</taxon>
        <taxon>Sirenicapillariaceae</taxon>
        <taxon>Limnospira</taxon>
    </lineage>
</organism>
<evidence type="ECO:0000313" key="3">
    <source>
        <dbReference type="Proteomes" id="UP000032946"/>
    </source>
</evidence>
<dbReference type="RefSeq" id="WP_008054202.1">
    <property type="nucleotide sequence ID" value="NZ_FO818640.1"/>
</dbReference>
<accession>A0A9P1KJH7</accession>
<dbReference type="EMBL" id="FO818640">
    <property type="protein sequence ID" value="CDM97494.1"/>
    <property type="molecule type" value="Genomic_DNA"/>
</dbReference>
<keyword evidence="3" id="KW-1185">Reference proteome</keyword>
<dbReference type="EMBL" id="FO818640">
    <property type="protein sequence ID" value="CDM98622.1"/>
    <property type="molecule type" value="Genomic_DNA"/>
</dbReference>
<name>A0A9P1KJH7_9CYAN</name>
<dbReference type="AlphaFoldDB" id="A0A9P1KJH7"/>